<dbReference type="PANTHER" id="PTHR40078:SF1">
    <property type="entry name" value="INTEGRAL MEMBRANE PROTEIN"/>
    <property type="match status" value="1"/>
</dbReference>
<evidence type="ECO:0000313" key="3">
    <source>
        <dbReference type="Proteomes" id="UP000680588"/>
    </source>
</evidence>
<dbReference type="Pfam" id="PF19700">
    <property type="entry name" value="DUF6198"/>
    <property type="match status" value="1"/>
</dbReference>
<dbReference type="AlphaFoldDB" id="A0A975S591"/>
<keyword evidence="1" id="KW-0812">Transmembrane</keyword>
<name>A0A975S591_9MICC</name>
<gene>
    <name evidence="2" type="ORF">KG104_16550</name>
</gene>
<evidence type="ECO:0000256" key="1">
    <source>
        <dbReference type="SAM" id="Phobius"/>
    </source>
</evidence>
<evidence type="ECO:0000313" key="2">
    <source>
        <dbReference type="EMBL" id="QWQ36028.1"/>
    </source>
</evidence>
<feature type="transmembrane region" description="Helical" evidence="1">
    <location>
        <begin position="12"/>
        <end position="29"/>
    </location>
</feature>
<feature type="transmembrane region" description="Helical" evidence="1">
    <location>
        <begin position="101"/>
        <end position="123"/>
    </location>
</feature>
<proteinExistence type="predicted"/>
<dbReference type="PANTHER" id="PTHR40078">
    <property type="entry name" value="INTEGRAL MEMBRANE PROTEIN-RELATED"/>
    <property type="match status" value="1"/>
</dbReference>
<dbReference type="Proteomes" id="UP000680588">
    <property type="component" value="Chromosome"/>
</dbReference>
<evidence type="ECO:0008006" key="4">
    <source>
        <dbReference type="Google" id="ProtNLM"/>
    </source>
</evidence>
<dbReference type="RefSeq" id="WP_104053239.1">
    <property type="nucleotide sequence ID" value="NZ_CP076456.1"/>
</dbReference>
<keyword evidence="1" id="KW-0472">Membrane</keyword>
<dbReference type="KEGG" id="asun:KG104_16550"/>
<dbReference type="InterPro" id="IPR038750">
    <property type="entry name" value="YczE/YyaS-like"/>
</dbReference>
<feature type="transmembrane region" description="Helical" evidence="1">
    <location>
        <begin position="74"/>
        <end position="95"/>
    </location>
</feature>
<keyword evidence="3" id="KW-1185">Reference proteome</keyword>
<protein>
    <recommendedName>
        <fullName evidence="4">Membrane protein YczE</fullName>
    </recommendedName>
</protein>
<keyword evidence="1" id="KW-1133">Transmembrane helix</keyword>
<dbReference type="EMBL" id="CP076456">
    <property type="protein sequence ID" value="QWQ36028.1"/>
    <property type="molecule type" value="Genomic_DNA"/>
</dbReference>
<feature type="transmembrane region" description="Helical" evidence="1">
    <location>
        <begin position="49"/>
        <end position="67"/>
    </location>
</feature>
<organism evidence="2 3">
    <name type="scientific">Arthrobacter sunyaminii</name>
    <dbReference type="NCBI Taxonomy" id="2816859"/>
    <lineage>
        <taxon>Bacteria</taxon>
        <taxon>Bacillati</taxon>
        <taxon>Actinomycetota</taxon>
        <taxon>Actinomycetes</taxon>
        <taxon>Micrococcales</taxon>
        <taxon>Micrococcaceae</taxon>
        <taxon>Arthrobacter</taxon>
    </lineage>
</organism>
<feature type="transmembrane region" description="Helical" evidence="1">
    <location>
        <begin position="169"/>
        <end position="185"/>
    </location>
</feature>
<sequence>MTWITVRRAVQLLVGLFCYGFAIGMMIQAHLGVSPWDVLGQGAARSSGIPFGIVTVLIGALVLLLWIPLRQKPGIGTVLNVLLIGPSAEVCLALVPAPDQLWARVLLFTGGLVLLAAATGVYLGARLGPGPRDGLMTGMHRRFGWPVWAARTGIEVAVLSAGWALGGTVGLGTVAFALLVGPLVSRTMPFFDIRALGPLPGASRPRPVGQDGIA</sequence>
<accession>A0A975S591</accession>
<reference evidence="2" key="1">
    <citation type="submission" date="2021-06" db="EMBL/GenBank/DDBJ databases">
        <title>Novel species in genus Arthrobacter.</title>
        <authorList>
            <person name="Zhang G."/>
        </authorList>
    </citation>
    <scope>NUCLEOTIDE SEQUENCE</scope>
    <source>
        <strain evidence="2">Zg-ZUI122</strain>
    </source>
</reference>